<dbReference type="AlphaFoldDB" id="T0I4B5"/>
<keyword evidence="2" id="KW-1185">Reference proteome</keyword>
<organism evidence="1 2">
    <name type="scientific">Sphingobium quisquiliarum P25</name>
    <dbReference type="NCBI Taxonomy" id="1329909"/>
    <lineage>
        <taxon>Bacteria</taxon>
        <taxon>Pseudomonadati</taxon>
        <taxon>Pseudomonadota</taxon>
        <taxon>Alphaproteobacteria</taxon>
        <taxon>Sphingomonadales</taxon>
        <taxon>Sphingomonadaceae</taxon>
        <taxon>Sphingobium</taxon>
    </lineage>
</organism>
<gene>
    <name evidence="1" type="ORF">L288_13835</name>
</gene>
<evidence type="ECO:0000313" key="2">
    <source>
        <dbReference type="Proteomes" id="UP000015525"/>
    </source>
</evidence>
<dbReference type="EMBL" id="ATHO01000128">
    <property type="protein sequence ID" value="EQB04469.1"/>
    <property type="molecule type" value="Genomic_DNA"/>
</dbReference>
<dbReference type="PATRIC" id="fig|1329909.3.peg.2656"/>
<dbReference type="Proteomes" id="UP000015525">
    <property type="component" value="Unassembled WGS sequence"/>
</dbReference>
<evidence type="ECO:0000313" key="1">
    <source>
        <dbReference type="EMBL" id="EQB04469.1"/>
    </source>
</evidence>
<proteinExistence type="predicted"/>
<sequence length="48" mass="5583">MLYAIEDEVRGSAAEQRRLQRAERSRIIVEDLKLLMATPLDQRQEQVG</sequence>
<accession>T0I4B5</accession>
<reference evidence="1 2" key="1">
    <citation type="journal article" date="2013" name="Genome Announc.">
        <title>Draft Genome Sequence of Sphingobium quisquiliarum Strain P25T, a Novel Hexachlorocyclohexane (HCH)-Degrading Bacterium Isolated from an HCH Dumpsite.</title>
        <authorList>
            <person name="Kumar Singh A."/>
            <person name="Sangwan N."/>
            <person name="Sharma A."/>
            <person name="Gupta V."/>
            <person name="Khurana J.P."/>
            <person name="Lal R."/>
        </authorList>
    </citation>
    <scope>NUCLEOTIDE SEQUENCE [LARGE SCALE GENOMIC DNA]</scope>
    <source>
        <strain evidence="1 2">P25</strain>
    </source>
</reference>
<name>T0I4B5_9SPHN</name>
<protein>
    <submittedName>
        <fullName evidence="1">Uncharacterized protein</fullName>
    </submittedName>
</protein>
<comment type="caution">
    <text evidence="1">The sequence shown here is derived from an EMBL/GenBank/DDBJ whole genome shotgun (WGS) entry which is preliminary data.</text>
</comment>